<dbReference type="Pfam" id="PF01370">
    <property type="entry name" value="Epimerase"/>
    <property type="match status" value="1"/>
</dbReference>
<dbReference type="InterPro" id="IPR001509">
    <property type="entry name" value="Epimerase_deHydtase"/>
</dbReference>
<dbReference type="EMBL" id="PEZY01000012">
    <property type="protein sequence ID" value="PIS05818.1"/>
    <property type="molecule type" value="Genomic_DNA"/>
</dbReference>
<sequence length="309" mass="33823">MKFLVTGGAGFIGSNLVVKLIDIGHEVVVIDDLSSGNIKNLQLVIDRIKFVEGSILDLNLLKKEFIGMDYVLHMAAMPSVPKSVEKPLETNAANIDGTLNVLIAARDSGVKRVVYAASSSRYGNSTTDIKSESLPTKPLSPYALQKFTGEEYCRIFYKIYGLETVATIFFNVFGPNQNPDSPYSAVIPKFIKLMLKGERPVIYGDGQTSRDFTYVDNNVSAVIAAATAKEAVGQSINIALGESISLIELVKKINKILGTNIEPQFEDFRTGDVKHSLADISLAKKVLDYQVDVDFNSGLEKTINFLRSN</sequence>
<dbReference type="Proteomes" id="UP000229056">
    <property type="component" value="Unassembled WGS sequence"/>
</dbReference>
<dbReference type="SUPFAM" id="SSF51735">
    <property type="entry name" value="NAD(P)-binding Rossmann-fold domains"/>
    <property type="match status" value="1"/>
</dbReference>
<dbReference type="InterPro" id="IPR036291">
    <property type="entry name" value="NAD(P)-bd_dom_sf"/>
</dbReference>
<gene>
    <name evidence="3" type="ORF">COT80_03570</name>
</gene>
<evidence type="ECO:0000256" key="1">
    <source>
        <dbReference type="ARBA" id="ARBA00007637"/>
    </source>
</evidence>
<dbReference type="AlphaFoldDB" id="A0A2H0W388"/>
<proteinExistence type="inferred from homology"/>
<organism evidence="3 4">
    <name type="scientific">Candidatus Buchananbacteria bacterium CG10_big_fil_rev_8_21_14_0_10_33_19</name>
    <dbReference type="NCBI Taxonomy" id="1974525"/>
    <lineage>
        <taxon>Bacteria</taxon>
        <taxon>Candidatus Buchananiibacteriota</taxon>
    </lineage>
</organism>
<dbReference type="Gene3D" id="3.40.50.720">
    <property type="entry name" value="NAD(P)-binding Rossmann-like Domain"/>
    <property type="match status" value="1"/>
</dbReference>
<dbReference type="PANTHER" id="PTHR43000">
    <property type="entry name" value="DTDP-D-GLUCOSE 4,6-DEHYDRATASE-RELATED"/>
    <property type="match status" value="1"/>
</dbReference>
<feature type="domain" description="NAD-dependent epimerase/dehydratase" evidence="2">
    <location>
        <begin position="4"/>
        <end position="239"/>
    </location>
</feature>
<comment type="caution">
    <text evidence="3">The sequence shown here is derived from an EMBL/GenBank/DDBJ whole genome shotgun (WGS) entry which is preliminary data.</text>
</comment>
<comment type="similarity">
    <text evidence="1">Belongs to the NAD(P)-dependent epimerase/dehydratase family.</text>
</comment>
<protein>
    <submittedName>
        <fullName evidence="3">LPS biosynthesis protein WbpP</fullName>
    </submittedName>
</protein>
<dbReference type="CDD" id="cd05256">
    <property type="entry name" value="UDP_AE_SDR_e"/>
    <property type="match status" value="1"/>
</dbReference>
<dbReference type="PRINTS" id="PR01713">
    <property type="entry name" value="NUCEPIMERASE"/>
</dbReference>
<evidence type="ECO:0000313" key="3">
    <source>
        <dbReference type="EMBL" id="PIS05818.1"/>
    </source>
</evidence>
<dbReference type="Gene3D" id="3.90.25.10">
    <property type="entry name" value="UDP-galactose 4-epimerase, domain 1"/>
    <property type="match status" value="1"/>
</dbReference>
<accession>A0A2H0W388</accession>
<reference evidence="4" key="1">
    <citation type="submission" date="2017-09" db="EMBL/GenBank/DDBJ databases">
        <title>Depth-based differentiation of microbial function through sediment-hosted aquifers and enrichment of novel symbionts in the deep terrestrial subsurface.</title>
        <authorList>
            <person name="Probst A.J."/>
            <person name="Ladd B."/>
            <person name="Jarett J.K."/>
            <person name="Geller-Mcgrath D.E."/>
            <person name="Sieber C.M.K."/>
            <person name="Emerson J.B."/>
            <person name="Anantharaman K."/>
            <person name="Thomas B.C."/>
            <person name="Malmstrom R."/>
            <person name="Stieglmeier M."/>
            <person name="Klingl A."/>
            <person name="Woyke T."/>
            <person name="Ryan C.M."/>
            <person name="Banfield J.F."/>
        </authorList>
    </citation>
    <scope>NUCLEOTIDE SEQUENCE [LARGE SCALE GENOMIC DNA]</scope>
</reference>
<evidence type="ECO:0000259" key="2">
    <source>
        <dbReference type="Pfam" id="PF01370"/>
    </source>
</evidence>
<name>A0A2H0W388_9BACT</name>
<evidence type="ECO:0000313" key="4">
    <source>
        <dbReference type="Proteomes" id="UP000229056"/>
    </source>
</evidence>